<dbReference type="InterPro" id="IPR051531">
    <property type="entry name" value="N-acetyltransferase"/>
</dbReference>
<dbReference type="STRING" id="929556.Solca_1280"/>
<dbReference type="InterPro" id="IPR016181">
    <property type="entry name" value="Acyl_CoA_acyltransferase"/>
</dbReference>
<dbReference type="PROSITE" id="PS51186">
    <property type="entry name" value="GNAT"/>
    <property type="match status" value="1"/>
</dbReference>
<feature type="domain" description="N-acetyltransferase" evidence="1">
    <location>
        <begin position="13"/>
        <end position="169"/>
    </location>
</feature>
<keyword evidence="2" id="KW-0689">Ribosomal protein</keyword>
<gene>
    <name evidence="2" type="ordered locus">Solca_1280</name>
</gene>
<protein>
    <submittedName>
        <fullName evidence="2">Acetyltransferase, ribosomal protein N-acetylase</fullName>
    </submittedName>
</protein>
<name>H8KQ74_SOLCM</name>
<dbReference type="PANTHER" id="PTHR43792:SF1">
    <property type="entry name" value="N-ACETYLTRANSFERASE DOMAIN-CONTAINING PROTEIN"/>
    <property type="match status" value="1"/>
</dbReference>
<dbReference type="AlphaFoldDB" id="H8KQ74"/>
<dbReference type="GO" id="GO:0005840">
    <property type="term" value="C:ribosome"/>
    <property type="evidence" value="ECO:0007669"/>
    <property type="project" value="UniProtKB-KW"/>
</dbReference>
<dbReference type="Pfam" id="PF13302">
    <property type="entry name" value="Acetyltransf_3"/>
    <property type="match status" value="1"/>
</dbReference>
<dbReference type="Proteomes" id="UP000007590">
    <property type="component" value="Chromosome"/>
</dbReference>
<dbReference type="PANTHER" id="PTHR43792">
    <property type="entry name" value="GNAT FAMILY, PUTATIVE (AFU_ORTHOLOGUE AFUA_3G00765)-RELATED-RELATED"/>
    <property type="match status" value="1"/>
</dbReference>
<keyword evidence="2" id="KW-0808">Transferase</keyword>
<dbReference type="Gene3D" id="3.40.630.30">
    <property type="match status" value="1"/>
</dbReference>
<dbReference type="KEGG" id="scn:Solca_1280"/>
<dbReference type="OrthoDB" id="9788916at2"/>
<evidence type="ECO:0000313" key="3">
    <source>
        <dbReference type="Proteomes" id="UP000007590"/>
    </source>
</evidence>
<dbReference type="GO" id="GO:0016747">
    <property type="term" value="F:acyltransferase activity, transferring groups other than amino-acyl groups"/>
    <property type="evidence" value="ECO:0007669"/>
    <property type="project" value="InterPro"/>
</dbReference>
<keyword evidence="2" id="KW-0687">Ribonucleoprotein</keyword>
<evidence type="ECO:0000313" key="2">
    <source>
        <dbReference type="EMBL" id="AFD06369.1"/>
    </source>
</evidence>
<dbReference type="SUPFAM" id="SSF55729">
    <property type="entry name" value="Acyl-CoA N-acyltransferases (Nat)"/>
    <property type="match status" value="1"/>
</dbReference>
<sequence length="169" mass="19649">MNNAPILFESDRLLFREFTPEDARGMFELNLAPEVLKFTGDAPFNSIDEARSFITNYTQYQDRGYGRWTVLLKDTNEYLGWCGLKYIPEYMDIDLGYRFLRKYWGQGMATEASKATLSYGFNHLNMDRIVGRAHVDNHASIRVLEKAGLSFEKEMEYDIGPTVQYVKLK</sequence>
<evidence type="ECO:0000259" key="1">
    <source>
        <dbReference type="PROSITE" id="PS51186"/>
    </source>
</evidence>
<organism evidence="2 3">
    <name type="scientific">Solitalea canadensis (strain ATCC 29591 / DSM 3403 / JCM 21819 / LMG 8368 / NBRC 15130 / NCIMB 12057 / USAM 9D)</name>
    <name type="common">Flexibacter canadensis</name>
    <dbReference type="NCBI Taxonomy" id="929556"/>
    <lineage>
        <taxon>Bacteria</taxon>
        <taxon>Pseudomonadati</taxon>
        <taxon>Bacteroidota</taxon>
        <taxon>Sphingobacteriia</taxon>
        <taxon>Sphingobacteriales</taxon>
        <taxon>Sphingobacteriaceae</taxon>
        <taxon>Solitalea</taxon>
    </lineage>
</organism>
<dbReference type="HOGENOM" id="CLU_013985_3_1_10"/>
<keyword evidence="3" id="KW-1185">Reference proteome</keyword>
<dbReference type="RefSeq" id="WP_014679596.1">
    <property type="nucleotide sequence ID" value="NC_017770.1"/>
</dbReference>
<dbReference type="InterPro" id="IPR000182">
    <property type="entry name" value="GNAT_dom"/>
</dbReference>
<dbReference type="EMBL" id="CP003349">
    <property type="protein sequence ID" value="AFD06369.1"/>
    <property type="molecule type" value="Genomic_DNA"/>
</dbReference>
<reference evidence="2" key="1">
    <citation type="submission" date="2012-02" db="EMBL/GenBank/DDBJ databases">
        <title>The complete genome of Solitalea canadensis DSM 3403.</title>
        <authorList>
            <consortium name="US DOE Joint Genome Institute (JGI-PGF)"/>
            <person name="Lucas S."/>
            <person name="Copeland A."/>
            <person name="Lapidus A."/>
            <person name="Glavina del Rio T."/>
            <person name="Dalin E."/>
            <person name="Tice H."/>
            <person name="Bruce D."/>
            <person name="Goodwin L."/>
            <person name="Pitluck S."/>
            <person name="Peters L."/>
            <person name="Ovchinnikova G."/>
            <person name="Lu M."/>
            <person name="Kyrpides N."/>
            <person name="Mavromatis K."/>
            <person name="Ivanova N."/>
            <person name="Brettin T."/>
            <person name="Detter J.C."/>
            <person name="Han C."/>
            <person name="Larimer F."/>
            <person name="Land M."/>
            <person name="Hauser L."/>
            <person name="Markowitz V."/>
            <person name="Cheng J.-F."/>
            <person name="Hugenholtz P."/>
            <person name="Woyke T."/>
            <person name="Wu D."/>
            <person name="Spring S."/>
            <person name="Schroeder M."/>
            <person name="Kopitz M."/>
            <person name="Brambilla E."/>
            <person name="Klenk H.-P."/>
            <person name="Eisen J.A."/>
        </authorList>
    </citation>
    <scope>NUCLEOTIDE SEQUENCE</scope>
    <source>
        <strain evidence="2">DSM 3403</strain>
    </source>
</reference>
<dbReference type="eggNOG" id="COG1670">
    <property type="taxonomic scope" value="Bacteria"/>
</dbReference>
<proteinExistence type="predicted"/>
<accession>H8KQ74</accession>